<dbReference type="STRING" id="1208323.B30_20980"/>
<comment type="caution">
    <text evidence="2">The sequence shown here is derived from an EMBL/GenBank/DDBJ whole genome shotgun (WGS) entry which is preliminary data.</text>
</comment>
<dbReference type="PANTHER" id="PTHR38457">
    <property type="entry name" value="REGULATOR ABRB-RELATED"/>
    <property type="match status" value="1"/>
</dbReference>
<dbReference type="EMBL" id="AMRK01000025">
    <property type="protein sequence ID" value="EKE67244.1"/>
    <property type="molecule type" value="Genomic_DNA"/>
</dbReference>
<dbReference type="AlphaFoldDB" id="K2J9V2"/>
<dbReference type="Proteomes" id="UP000006762">
    <property type="component" value="Unassembled WGS sequence"/>
</dbReference>
<evidence type="ECO:0000256" key="1">
    <source>
        <dbReference type="SAM" id="Phobius"/>
    </source>
</evidence>
<evidence type="ECO:0008006" key="4">
    <source>
        <dbReference type="Google" id="ProtNLM"/>
    </source>
</evidence>
<feature type="transmembrane region" description="Helical" evidence="1">
    <location>
        <begin position="36"/>
        <end position="55"/>
    </location>
</feature>
<evidence type="ECO:0000313" key="2">
    <source>
        <dbReference type="EMBL" id="EKE67244.1"/>
    </source>
</evidence>
<keyword evidence="1" id="KW-0472">Membrane</keyword>
<name>K2J9V2_9RHOB</name>
<reference evidence="2 3" key="1">
    <citation type="submission" date="2012-09" db="EMBL/GenBank/DDBJ databases">
        <title>Celeribacter baekdonensis B30 Genome Sequencing.</title>
        <authorList>
            <person name="Wang W."/>
        </authorList>
    </citation>
    <scope>NUCLEOTIDE SEQUENCE [LARGE SCALE GENOMIC DNA]</scope>
    <source>
        <strain evidence="2 3">B30</strain>
    </source>
</reference>
<organism evidence="2 3">
    <name type="scientific">Celeribacter baekdonensis B30</name>
    <dbReference type="NCBI Taxonomy" id="1208323"/>
    <lineage>
        <taxon>Bacteria</taxon>
        <taxon>Pseudomonadati</taxon>
        <taxon>Pseudomonadota</taxon>
        <taxon>Alphaproteobacteria</taxon>
        <taxon>Rhodobacterales</taxon>
        <taxon>Roseobacteraceae</taxon>
        <taxon>Celeribacter</taxon>
    </lineage>
</organism>
<dbReference type="InterPro" id="IPR007820">
    <property type="entry name" value="AbrB_fam"/>
</dbReference>
<feature type="transmembrane region" description="Helical" evidence="1">
    <location>
        <begin position="184"/>
        <end position="201"/>
    </location>
</feature>
<keyword evidence="1" id="KW-0812">Transmembrane</keyword>
<keyword evidence="3" id="KW-1185">Reference proteome</keyword>
<dbReference type="eggNOG" id="COG3180">
    <property type="taxonomic scope" value="Bacteria"/>
</dbReference>
<feature type="transmembrane region" description="Helical" evidence="1">
    <location>
        <begin position="90"/>
        <end position="109"/>
    </location>
</feature>
<protein>
    <recommendedName>
        <fullName evidence="4">Ammonia monooxygenase</fullName>
    </recommendedName>
</protein>
<gene>
    <name evidence="2" type="ORF">B30_20980</name>
</gene>
<dbReference type="PANTHER" id="PTHR38457:SF1">
    <property type="entry name" value="REGULATOR ABRB-RELATED"/>
    <property type="match status" value="1"/>
</dbReference>
<dbReference type="GO" id="GO:0010468">
    <property type="term" value="P:regulation of gene expression"/>
    <property type="evidence" value="ECO:0007669"/>
    <property type="project" value="InterPro"/>
</dbReference>
<evidence type="ECO:0000313" key="3">
    <source>
        <dbReference type="Proteomes" id="UP000006762"/>
    </source>
</evidence>
<dbReference type="NCBIfam" id="TIGR03082">
    <property type="entry name" value="Gneg_AbrB_dup"/>
    <property type="match status" value="1"/>
</dbReference>
<proteinExistence type="predicted"/>
<accession>K2J9V2</accession>
<feature type="transmembrane region" description="Helical" evidence="1">
    <location>
        <begin position="143"/>
        <end position="164"/>
    </location>
</feature>
<dbReference type="PIRSF" id="PIRSF038991">
    <property type="entry name" value="Protein_AbrB"/>
    <property type="match status" value="1"/>
</dbReference>
<feature type="transmembrane region" description="Helical" evidence="1">
    <location>
        <begin position="318"/>
        <end position="340"/>
    </location>
</feature>
<dbReference type="GO" id="GO:0016020">
    <property type="term" value="C:membrane"/>
    <property type="evidence" value="ECO:0007669"/>
    <property type="project" value="InterPro"/>
</dbReference>
<sequence>MSLRTKDMFTLAALYAVASLAGWIFSRIGIPLPWMIGPLVLSAALSVSGLLKIAVPVKTRPFGQMTIAAQVGLAFTPAALAALIGLAPIMIGMALSSAACAGFVALLLARSTNISLSQAFLSTFPTSPVEAAIMAERHNCDPAPVILAQTTRIAAVVILVPIAVFAMDGWPDRAGVVRGGTFDLLGNGFLALLAITGALLFKRLRLSNPYFLGPLTFSSAASAIGLHPTGFPPEMLSLAQIILGTWLGSTFRHDLFVNQKRQLITILTSTFLLLGLVSVLAIGMAWMTGQQWEVLVLGAAPGGVTEMALTAKYLSIDLALVTAFQLTRIFIFMPNIPWIIRMIDTYEKRKNASSSGQEP</sequence>
<dbReference type="InterPro" id="IPR017516">
    <property type="entry name" value="AbrB_dup"/>
</dbReference>
<dbReference type="PATRIC" id="fig|1208323.3.peg.4310"/>
<keyword evidence="1" id="KW-1133">Transmembrane helix</keyword>
<dbReference type="Pfam" id="PF05145">
    <property type="entry name" value="AbrB"/>
    <property type="match status" value="1"/>
</dbReference>
<feature type="transmembrane region" description="Helical" evidence="1">
    <location>
        <begin position="263"/>
        <end position="287"/>
    </location>
</feature>
<dbReference type="RefSeq" id="WP_009574271.1">
    <property type="nucleotide sequence ID" value="NZ_AMRK01000025.1"/>
</dbReference>
<feature type="transmembrane region" description="Helical" evidence="1">
    <location>
        <begin position="67"/>
        <end position="84"/>
    </location>
</feature>